<dbReference type="EMBL" id="BAABIZ010000127">
    <property type="protein sequence ID" value="GAA5114357.1"/>
    <property type="molecule type" value="Genomic_DNA"/>
</dbReference>
<proteinExistence type="predicted"/>
<gene>
    <name evidence="1" type="ORF">GCM10023261_17910</name>
</gene>
<evidence type="ECO:0000313" key="2">
    <source>
        <dbReference type="Proteomes" id="UP001500864"/>
    </source>
</evidence>
<keyword evidence="2" id="KW-1185">Reference proteome</keyword>
<organism evidence="1 2">
    <name type="scientific">Bartonella jaculi</name>
    <dbReference type="NCBI Taxonomy" id="686226"/>
    <lineage>
        <taxon>Bacteria</taxon>
        <taxon>Pseudomonadati</taxon>
        <taxon>Pseudomonadota</taxon>
        <taxon>Alphaproteobacteria</taxon>
        <taxon>Hyphomicrobiales</taxon>
        <taxon>Bartonellaceae</taxon>
        <taxon>Bartonella</taxon>
    </lineage>
</organism>
<reference evidence="2" key="1">
    <citation type="journal article" date="2019" name="Int. J. Syst. Evol. Microbiol.">
        <title>The Global Catalogue of Microorganisms (GCM) 10K type strain sequencing project: providing services to taxonomists for standard genome sequencing and annotation.</title>
        <authorList>
            <consortium name="The Broad Institute Genomics Platform"/>
            <consortium name="The Broad Institute Genome Sequencing Center for Infectious Disease"/>
            <person name="Wu L."/>
            <person name="Ma J."/>
        </authorList>
    </citation>
    <scope>NUCLEOTIDE SEQUENCE [LARGE SCALE GENOMIC DNA]</scope>
    <source>
        <strain evidence="2">JCM 17712</strain>
    </source>
</reference>
<accession>A0ABP9NE36</accession>
<name>A0ABP9NE36_9HYPH</name>
<evidence type="ECO:0000313" key="1">
    <source>
        <dbReference type="EMBL" id="GAA5114357.1"/>
    </source>
</evidence>
<sequence length="56" mass="6810">MIIFTHNAFKKIIKNIKKVHKLIDNKYVFCYINNQVMKTLNRKRMGCDKPNSYYKN</sequence>
<comment type="caution">
    <text evidence="1">The sequence shown here is derived from an EMBL/GenBank/DDBJ whole genome shotgun (WGS) entry which is preliminary data.</text>
</comment>
<dbReference type="Proteomes" id="UP001500864">
    <property type="component" value="Unassembled WGS sequence"/>
</dbReference>
<protein>
    <submittedName>
        <fullName evidence="1">Uncharacterized protein</fullName>
    </submittedName>
</protein>